<dbReference type="InterPro" id="IPR030947">
    <property type="entry name" value="EcfA_1"/>
</dbReference>
<dbReference type="NCBIfam" id="TIGR04520">
    <property type="entry name" value="ECF_ATPase_1"/>
    <property type="match status" value="1"/>
</dbReference>
<dbReference type="Gene3D" id="3.40.50.300">
    <property type="entry name" value="P-loop containing nucleotide triphosphate hydrolases"/>
    <property type="match status" value="1"/>
</dbReference>
<evidence type="ECO:0000313" key="11">
    <source>
        <dbReference type="EMBL" id="ACL69003.1"/>
    </source>
</evidence>
<dbReference type="GO" id="GO:0005524">
    <property type="term" value="F:ATP binding"/>
    <property type="evidence" value="ECO:0007669"/>
    <property type="project" value="UniProtKB-KW"/>
</dbReference>
<name>B8D0T9_HALOH</name>
<comment type="similarity">
    <text evidence="2">Belongs to the ABC transporter superfamily.</text>
</comment>
<dbReference type="InterPro" id="IPR015856">
    <property type="entry name" value="ABC_transpr_CbiO/EcfA_su"/>
</dbReference>
<dbReference type="SMART" id="SM00382">
    <property type="entry name" value="AAA"/>
    <property type="match status" value="1"/>
</dbReference>
<dbReference type="InterPro" id="IPR003593">
    <property type="entry name" value="AAA+_ATPase"/>
</dbReference>
<dbReference type="EMBL" id="CP001098">
    <property type="protein sequence ID" value="ACL69003.1"/>
    <property type="molecule type" value="Genomic_DNA"/>
</dbReference>
<dbReference type="PANTHER" id="PTHR43553">
    <property type="entry name" value="HEAVY METAL TRANSPORTER"/>
    <property type="match status" value="1"/>
</dbReference>
<keyword evidence="7" id="KW-1278">Translocase</keyword>
<dbReference type="InterPro" id="IPR050095">
    <property type="entry name" value="ECF_ABC_transporter_ATP-bd"/>
</dbReference>
<keyword evidence="3" id="KW-0813">Transport</keyword>
<dbReference type="AlphaFoldDB" id="B8D0T9"/>
<dbReference type="OrthoDB" id="9784332at2"/>
<dbReference type="HOGENOM" id="CLU_000604_1_22_9"/>
<accession>B8D0T9</accession>
<dbReference type="FunFam" id="3.40.50.300:FF:000224">
    <property type="entry name" value="Energy-coupling factor transporter ATP-binding protein EcfA"/>
    <property type="match status" value="1"/>
</dbReference>
<evidence type="ECO:0000259" key="9">
    <source>
        <dbReference type="PROSITE" id="PS50893"/>
    </source>
</evidence>
<dbReference type="KEGG" id="hor:Hore_01470"/>
<keyword evidence="12" id="KW-1185">Reference proteome</keyword>
<dbReference type="RefSeq" id="WP_012635106.1">
    <property type="nucleotide sequence ID" value="NC_011899.1"/>
</dbReference>
<gene>
    <name evidence="10" type="ordered locus">Hore_01470</name>
    <name evidence="11" type="ordered locus">Hore_02420</name>
</gene>
<evidence type="ECO:0000256" key="1">
    <source>
        <dbReference type="ARBA" id="ARBA00004202"/>
    </source>
</evidence>
<dbReference type="PROSITE" id="PS50893">
    <property type="entry name" value="ABC_TRANSPORTER_2"/>
    <property type="match status" value="1"/>
</dbReference>
<evidence type="ECO:0000256" key="3">
    <source>
        <dbReference type="ARBA" id="ARBA00022448"/>
    </source>
</evidence>
<dbReference type="InterPro" id="IPR027417">
    <property type="entry name" value="P-loop_NTPase"/>
</dbReference>
<dbReference type="eggNOG" id="COG1122">
    <property type="taxonomic scope" value="Bacteria"/>
</dbReference>
<keyword evidence="4" id="KW-1003">Cell membrane</keyword>
<dbReference type="CDD" id="cd03225">
    <property type="entry name" value="ABC_cobalt_CbiO_domain1"/>
    <property type="match status" value="1"/>
</dbReference>
<evidence type="ECO:0000256" key="2">
    <source>
        <dbReference type="ARBA" id="ARBA00005417"/>
    </source>
</evidence>
<dbReference type="InterPro" id="IPR017871">
    <property type="entry name" value="ABC_transporter-like_CS"/>
</dbReference>
<evidence type="ECO:0000256" key="8">
    <source>
        <dbReference type="ARBA" id="ARBA00023136"/>
    </source>
</evidence>
<organism evidence="10 12">
    <name type="scientific">Halothermothrix orenii (strain H 168 / OCM 544 / DSM 9562)</name>
    <dbReference type="NCBI Taxonomy" id="373903"/>
    <lineage>
        <taxon>Bacteria</taxon>
        <taxon>Bacillati</taxon>
        <taxon>Bacillota</taxon>
        <taxon>Clostridia</taxon>
        <taxon>Halanaerobiales</taxon>
        <taxon>Halothermotrichaceae</taxon>
        <taxon>Halothermothrix</taxon>
    </lineage>
</organism>
<dbReference type="GO" id="GO:0042626">
    <property type="term" value="F:ATPase-coupled transmembrane transporter activity"/>
    <property type="evidence" value="ECO:0007669"/>
    <property type="project" value="TreeGrafter"/>
</dbReference>
<evidence type="ECO:0000256" key="6">
    <source>
        <dbReference type="ARBA" id="ARBA00022840"/>
    </source>
</evidence>
<comment type="subcellular location">
    <subcellularLocation>
        <location evidence="1">Cell membrane</location>
        <topology evidence="1">Peripheral membrane protein</topology>
    </subcellularLocation>
</comment>
<dbReference type="Proteomes" id="UP000000719">
    <property type="component" value="Chromosome"/>
</dbReference>
<feature type="domain" description="ABC transporter" evidence="9">
    <location>
        <begin position="4"/>
        <end position="241"/>
    </location>
</feature>
<dbReference type="PROSITE" id="PS00211">
    <property type="entry name" value="ABC_TRANSPORTER_1"/>
    <property type="match status" value="1"/>
</dbReference>
<dbReference type="EMBL" id="CP001098">
    <property type="protein sequence ID" value="ACL68908.1"/>
    <property type="molecule type" value="Genomic_DNA"/>
</dbReference>
<dbReference type="NCBIfam" id="NF010167">
    <property type="entry name" value="PRK13648.1"/>
    <property type="match status" value="1"/>
</dbReference>
<dbReference type="PANTHER" id="PTHR43553:SF24">
    <property type="entry name" value="ENERGY-COUPLING FACTOR TRANSPORTER ATP-BINDING PROTEIN ECFA1"/>
    <property type="match status" value="1"/>
</dbReference>
<dbReference type="GO" id="GO:0043190">
    <property type="term" value="C:ATP-binding cassette (ABC) transporter complex"/>
    <property type="evidence" value="ECO:0007669"/>
    <property type="project" value="TreeGrafter"/>
</dbReference>
<keyword evidence="8" id="KW-0472">Membrane</keyword>
<evidence type="ECO:0000313" key="10">
    <source>
        <dbReference type="EMBL" id="ACL68908.1"/>
    </source>
</evidence>
<evidence type="ECO:0000256" key="7">
    <source>
        <dbReference type="ARBA" id="ARBA00022967"/>
    </source>
</evidence>
<evidence type="ECO:0000256" key="5">
    <source>
        <dbReference type="ARBA" id="ARBA00022741"/>
    </source>
</evidence>
<dbReference type="SUPFAM" id="SSF52540">
    <property type="entry name" value="P-loop containing nucleoside triphosphate hydrolases"/>
    <property type="match status" value="1"/>
</dbReference>
<proteinExistence type="inferred from homology"/>
<evidence type="ECO:0000256" key="4">
    <source>
        <dbReference type="ARBA" id="ARBA00022475"/>
    </source>
</evidence>
<sequence>MSLVEAKGVGYSYQEAGTDEPALKNIDLTVESGEFVAIIGSNGSGKSTLARLLNVLLVPTEGEILIDGLKTSEKENIWEIRQKVGIVFQNPDNQLVATTVENDVAFGLENLGVPSREIRLRVDNALKMVGMNGFQEHETHKLSGGQKQRVAIAGVIAMESDCIVLDEPTAMLDPRGRKEVMDTVTYLNKEKGITIIHITHFMEEAALADKIYVMHQGQIYKSGTPRDIFQDVEGLKSVNLDVPQVVELANNLRKAGMTVPRILSIDELVSCLC</sequence>
<dbReference type="STRING" id="373903.Hore_01470"/>
<dbReference type="GO" id="GO:0016887">
    <property type="term" value="F:ATP hydrolysis activity"/>
    <property type="evidence" value="ECO:0007669"/>
    <property type="project" value="InterPro"/>
</dbReference>
<dbReference type="InterPro" id="IPR003439">
    <property type="entry name" value="ABC_transporter-like_ATP-bd"/>
</dbReference>
<evidence type="ECO:0000313" key="12">
    <source>
        <dbReference type="Proteomes" id="UP000000719"/>
    </source>
</evidence>
<keyword evidence="6" id="KW-0067">ATP-binding</keyword>
<dbReference type="KEGG" id="hor:Hore_02420"/>
<keyword evidence="5" id="KW-0547">Nucleotide-binding</keyword>
<reference evidence="10 12" key="1">
    <citation type="journal article" date="2009" name="PLoS ONE">
        <title>Genome analysis of the anaerobic thermohalophilic bacterium Halothermothrix orenii.</title>
        <authorList>
            <person name="Mavromatis K."/>
            <person name="Ivanova N."/>
            <person name="Anderson I."/>
            <person name="Lykidis A."/>
            <person name="Hooper S.D."/>
            <person name="Sun H."/>
            <person name="Kunin V."/>
            <person name="Lapidus A."/>
            <person name="Hugenholtz P."/>
            <person name="Patel B."/>
            <person name="Kyrpides N.C."/>
        </authorList>
    </citation>
    <scope>NUCLEOTIDE SEQUENCE [LARGE SCALE GENOMIC DNA]</scope>
    <source>
        <strain evidence="10">H 168</strain>
        <strain evidence="12">H 168 / OCM 544 / DSM 9562</strain>
    </source>
</reference>
<dbReference type="Pfam" id="PF00005">
    <property type="entry name" value="ABC_tran"/>
    <property type="match status" value="1"/>
</dbReference>
<protein>
    <submittedName>
        <fullName evidence="10">ABC transporter related</fullName>
    </submittedName>
</protein>